<dbReference type="AlphaFoldDB" id="A0A1I5WJM5"/>
<evidence type="ECO:0000313" key="2">
    <source>
        <dbReference type="Proteomes" id="UP000199029"/>
    </source>
</evidence>
<dbReference type="EMBL" id="FOXS01000002">
    <property type="protein sequence ID" value="SFQ19860.1"/>
    <property type="molecule type" value="Genomic_DNA"/>
</dbReference>
<keyword evidence="2" id="KW-1185">Reference proteome</keyword>
<reference evidence="2" key="1">
    <citation type="submission" date="2016-10" db="EMBL/GenBank/DDBJ databases">
        <authorList>
            <person name="Varghese N."/>
            <person name="Submissions S."/>
        </authorList>
    </citation>
    <scope>NUCLEOTIDE SEQUENCE [LARGE SCALE GENOMIC DNA]</scope>
    <source>
        <strain evidence="2">OR362-8,ATCC BAA-1266,JCM 13504</strain>
    </source>
</reference>
<organism evidence="1 2">
    <name type="scientific">Hymenobacter arizonensis</name>
    <name type="common">Siccationidurans arizonensis</name>
    <dbReference type="NCBI Taxonomy" id="1227077"/>
    <lineage>
        <taxon>Bacteria</taxon>
        <taxon>Pseudomonadati</taxon>
        <taxon>Bacteroidota</taxon>
        <taxon>Cytophagia</taxon>
        <taxon>Cytophagales</taxon>
        <taxon>Hymenobacteraceae</taxon>
        <taxon>Hymenobacter</taxon>
    </lineage>
</organism>
<accession>A0A1I5WJM5</accession>
<sequence>MTYSLNLAASISLIAQEIYHFVYFRKPPLTLVADKAFYSTYAAHSYF</sequence>
<gene>
    <name evidence="1" type="ORF">SAMN04515668_1354</name>
</gene>
<dbReference type="Proteomes" id="UP000199029">
    <property type="component" value="Unassembled WGS sequence"/>
</dbReference>
<name>A0A1I5WJM5_HYMAR</name>
<proteinExistence type="predicted"/>
<protein>
    <submittedName>
        <fullName evidence="1">Uncharacterized protein</fullName>
    </submittedName>
</protein>
<evidence type="ECO:0000313" key="1">
    <source>
        <dbReference type="EMBL" id="SFQ19860.1"/>
    </source>
</evidence>